<organism evidence="10 12">
    <name type="scientific">Cryobacterium levicorallinum</name>
    <dbReference type="NCBI Taxonomy" id="995038"/>
    <lineage>
        <taxon>Bacteria</taxon>
        <taxon>Bacillati</taxon>
        <taxon>Actinomycetota</taxon>
        <taxon>Actinomycetes</taxon>
        <taxon>Micrococcales</taxon>
        <taxon>Microbacteriaceae</taxon>
        <taxon>Cryobacterium</taxon>
    </lineage>
</organism>
<reference evidence="10 12" key="2">
    <citation type="submission" date="2019-03" db="EMBL/GenBank/DDBJ databases">
        <title>Genomics of glacier-inhabiting Cryobacterium strains.</title>
        <authorList>
            <person name="Liu Q."/>
            <person name="Xin Y.-H."/>
        </authorList>
    </citation>
    <scope>NUCLEOTIDE SEQUENCE [LARGE SCALE GENOMIC DNA]</scope>
    <source>
        <strain evidence="10 12">Hh34</strain>
    </source>
</reference>
<dbReference type="NCBIfam" id="NF004131">
    <property type="entry name" value="PRK05618.2-1"/>
    <property type="match status" value="1"/>
</dbReference>
<dbReference type="STRING" id="995038.SAMN05216274_11564"/>
<evidence type="ECO:0000256" key="6">
    <source>
        <dbReference type="SAM" id="MobiDB-lite"/>
    </source>
</evidence>
<dbReference type="PANTHER" id="PTHR33284:SF1">
    <property type="entry name" value="RIBOSOMAL PROTEIN L25_GLN-TRNA SYNTHETASE, ANTI-CODON-BINDING DOMAIN-CONTAINING PROTEIN"/>
    <property type="match status" value="1"/>
</dbReference>
<dbReference type="Pfam" id="PF14693">
    <property type="entry name" value="Ribosomal_TL5_C"/>
    <property type="match status" value="1"/>
</dbReference>
<feature type="region of interest" description="Disordered" evidence="6">
    <location>
        <begin position="181"/>
        <end position="204"/>
    </location>
</feature>
<proteinExistence type="inferred from homology"/>
<evidence type="ECO:0000256" key="5">
    <source>
        <dbReference type="HAMAP-Rule" id="MF_01334"/>
    </source>
</evidence>
<dbReference type="InterPro" id="IPR020057">
    <property type="entry name" value="Ribosomal_bL25_b-dom"/>
</dbReference>
<dbReference type="PANTHER" id="PTHR33284">
    <property type="entry name" value="RIBOSOMAL PROTEIN L25/GLN-TRNA SYNTHETASE, ANTI-CODON-BINDING DOMAIN-CONTAINING PROTEIN"/>
    <property type="match status" value="1"/>
</dbReference>
<dbReference type="InterPro" id="IPR011035">
    <property type="entry name" value="Ribosomal_bL25/Gln-tRNA_synth"/>
</dbReference>
<evidence type="ECO:0000256" key="3">
    <source>
        <dbReference type="ARBA" id="ARBA00022980"/>
    </source>
</evidence>
<dbReference type="InterPro" id="IPR037121">
    <property type="entry name" value="Ribosomal_bL25_C"/>
</dbReference>
<evidence type="ECO:0000259" key="8">
    <source>
        <dbReference type="Pfam" id="PF14693"/>
    </source>
</evidence>
<dbReference type="GO" id="GO:0022625">
    <property type="term" value="C:cytosolic large ribosomal subunit"/>
    <property type="evidence" value="ECO:0007669"/>
    <property type="project" value="TreeGrafter"/>
</dbReference>
<comment type="caution">
    <text evidence="10">The sequence shown here is derived from an EMBL/GenBank/DDBJ whole genome shotgun (WGS) entry which is preliminary data.</text>
</comment>
<dbReference type="Gene3D" id="2.170.120.20">
    <property type="entry name" value="Ribosomal protein L25, beta domain"/>
    <property type="match status" value="1"/>
</dbReference>
<dbReference type="RefSeq" id="WP_092451655.1">
    <property type="nucleotide sequence ID" value="NZ_BKAC01000016.1"/>
</dbReference>
<comment type="subunit">
    <text evidence="5">Part of the 50S ribosomal subunit; part of the 5S rRNA/L5/L18/L25 subcomplex. Contacts the 5S rRNA. Binds to the 5S rRNA independently of L5 and L18.</text>
</comment>
<protein>
    <recommendedName>
        <fullName evidence="5">Large ribosomal subunit protein bL25</fullName>
    </recommendedName>
    <alternativeName>
        <fullName evidence="5">General stress protein CTC</fullName>
    </alternativeName>
</protein>
<dbReference type="Gene3D" id="2.40.240.10">
    <property type="entry name" value="Ribosomal Protein L25, Chain P"/>
    <property type="match status" value="1"/>
</dbReference>
<sequence length="204" mass="21975">MAKKEVNAVVAELRENFGKGAARKLRVLGLIPAVIYGHGTEPVHVSLPSHRIGLLLRRKNMILELDLAGEKQLVLVKDVQKDPVKAIIEHIDLIVVRKGEKVQVEVPVHTTGESFPGTMADFDTKSLLLEVEATDIPENLQLSIEGLEDGAQLHAKDVTLPAGAVLVSDPETLVIYVHTPRGEDESEETEVITAGTPAATPPAA</sequence>
<dbReference type="NCBIfam" id="TIGR00731">
    <property type="entry name" value="bL25_bact_ctc"/>
    <property type="match status" value="1"/>
</dbReference>
<evidence type="ECO:0000313" key="12">
    <source>
        <dbReference type="Proteomes" id="UP000297963"/>
    </source>
</evidence>
<dbReference type="CDD" id="cd00495">
    <property type="entry name" value="Ribosomal_L25_TL5_CTC"/>
    <property type="match status" value="1"/>
</dbReference>
<gene>
    <name evidence="5" type="primary">rplY</name>
    <name evidence="5" type="synonym">ctc</name>
    <name evidence="10" type="ORF">E3O11_17290</name>
    <name evidence="9" type="ORF">SAMN05216274_11564</name>
</gene>
<dbReference type="InterPro" id="IPR020056">
    <property type="entry name" value="Rbsml_bL25/Gln-tRNA_synth_N"/>
</dbReference>
<evidence type="ECO:0000256" key="2">
    <source>
        <dbReference type="ARBA" id="ARBA00022884"/>
    </source>
</evidence>
<dbReference type="EMBL" id="FOPW01000015">
    <property type="protein sequence ID" value="SFH79677.1"/>
    <property type="molecule type" value="Genomic_DNA"/>
</dbReference>
<keyword evidence="4 5" id="KW-0687">Ribonucleoprotein</keyword>
<keyword evidence="1 5" id="KW-0699">rRNA-binding</keyword>
<dbReference type="InterPro" id="IPR029751">
    <property type="entry name" value="Ribosomal_L25_dom"/>
</dbReference>
<evidence type="ECO:0000256" key="4">
    <source>
        <dbReference type="ARBA" id="ARBA00023274"/>
    </source>
</evidence>
<dbReference type="SUPFAM" id="SSF50715">
    <property type="entry name" value="Ribosomal protein L25-like"/>
    <property type="match status" value="1"/>
</dbReference>
<evidence type="ECO:0000313" key="11">
    <source>
        <dbReference type="Proteomes" id="UP000199681"/>
    </source>
</evidence>
<comment type="similarity">
    <text evidence="5">Belongs to the bacterial ribosomal protein bL25 family. CTC subfamily.</text>
</comment>
<dbReference type="Proteomes" id="UP000199681">
    <property type="component" value="Unassembled WGS sequence"/>
</dbReference>
<dbReference type="AlphaFoldDB" id="A0A1I3CYZ8"/>
<feature type="domain" description="Large ribosomal subunit protein bL25 beta" evidence="8">
    <location>
        <begin position="101"/>
        <end position="181"/>
    </location>
</feature>
<keyword evidence="2 5" id="KW-0694">RNA-binding</keyword>
<reference evidence="9 11" key="1">
    <citation type="submission" date="2016-10" db="EMBL/GenBank/DDBJ databases">
        <authorList>
            <person name="Varghese N."/>
            <person name="Submissions S."/>
        </authorList>
    </citation>
    <scope>NUCLEOTIDE SEQUENCE [LARGE SCALE GENOMIC DNA]</scope>
    <source>
        <strain evidence="9 11">GMCC 1.11211</strain>
    </source>
</reference>
<dbReference type="Proteomes" id="UP000297963">
    <property type="component" value="Unassembled WGS sequence"/>
</dbReference>
<dbReference type="InterPro" id="IPR001021">
    <property type="entry name" value="Ribosomal_bL25_long"/>
</dbReference>
<name>A0A1I3CYZ8_9MICO</name>
<comment type="function">
    <text evidence="5">This is one of the proteins that binds to the 5S RNA in the ribosome where it forms part of the central protuberance.</text>
</comment>
<dbReference type="GO" id="GO:0008097">
    <property type="term" value="F:5S rRNA binding"/>
    <property type="evidence" value="ECO:0007669"/>
    <property type="project" value="InterPro"/>
</dbReference>
<dbReference type="GO" id="GO:0003735">
    <property type="term" value="F:structural constituent of ribosome"/>
    <property type="evidence" value="ECO:0007669"/>
    <property type="project" value="InterPro"/>
</dbReference>
<evidence type="ECO:0000313" key="10">
    <source>
        <dbReference type="EMBL" id="TFB78629.1"/>
    </source>
</evidence>
<dbReference type="GO" id="GO:0006412">
    <property type="term" value="P:translation"/>
    <property type="evidence" value="ECO:0007669"/>
    <property type="project" value="UniProtKB-UniRule"/>
</dbReference>
<evidence type="ECO:0000256" key="1">
    <source>
        <dbReference type="ARBA" id="ARBA00022730"/>
    </source>
</evidence>
<dbReference type="Pfam" id="PF01386">
    <property type="entry name" value="Ribosomal_L25p"/>
    <property type="match status" value="1"/>
</dbReference>
<keyword evidence="3 5" id="KW-0689">Ribosomal protein</keyword>
<dbReference type="EMBL" id="SOFE01000036">
    <property type="protein sequence ID" value="TFB78629.1"/>
    <property type="molecule type" value="Genomic_DNA"/>
</dbReference>
<dbReference type="InterPro" id="IPR020930">
    <property type="entry name" value="Ribosomal_uL5_bac-type"/>
</dbReference>
<feature type="domain" description="Large ribosomal subunit protein bL25 L25" evidence="7">
    <location>
        <begin position="11"/>
        <end position="93"/>
    </location>
</feature>
<accession>A0A1I3CYZ8</accession>
<evidence type="ECO:0000313" key="9">
    <source>
        <dbReference type="EMBL" id="SFH79677.1"/>
    </source>
</evidence>
<keyword evidence="11" id="KW-1185">Reference proteome</keyword>
<evidence type="ECO:0000259" key="7">
    <source>
        <dbReference type="Pfam" id="PF01386"/>
    </source>
</evidence>
<dbReference type="HAMAP" id="MF_01334">
    <property type="entry name" value="Ribosomal_bL25_CTC"/>
    <property type="match status" value="1"/>
</dbReference>